<feature type="region of interest" description="Disordered" evidence="1">
    <location>
        <begin position="46"/>
        <end position="72"/>
    </location>
</feature>
<sequence length="72" mass="7636">MLAGVSITHCTRLEQGRANGASDSVLDAIARTLRLTAEETAHLKNLARATPSSRPARPCAEHASTSSRQLLP</sequence>
<feature type="compositionally biased region" description="Polar residues" evidence="1">
    <location>
        <begin position="63"/>
        <end position="72"/>
    </location>
</feature>
<name>A0A917NP28_9ACTN</name>
<reference evidence="2" key="2">
    <citation type="submission" date="2020-09" db="EMBL/GenBank/DDBJ databases">
        <authorList>
            <person name="Sun Q."/>
            <person name="Ohkuma M."/>
        </authorList>
    </citation>
    <scope>NUCLEOTIDE SEQUENCE</scope>
    <source>
        <strain evidence="2">JCM 3086</strain>
    </source>
</reference>
<dbReference type="Proteomes" id="UP000657574">
    <property type="component" value="Unassembled WGS sequence"/>
</dbReference>
<evidence type="ECO:0000313" key="2">
    <source>
        <dbReference type="EMBL" id="GGJ15474.1"/>
    </source>
</evidence>
<proteinExistence type="predicted"/>
<dbReference type="PANTHER" id="PTHR35010">
    <property type="entry name" value="BLL4672 PROTEIN-RELATED"/>
    <property type="match status" value="1"/>
</dbReference>
<evidence type="ECO:0000256" key="1">
    <source>
        <dbReference type="SAM" id="MobiDB-lite"/>
    </source>
</evidence>
<dbReference type="AlphaFoldDB" id="A0A917NP28"/>
<accession>A0A917NP28</accession>
<dbReference type="EMBL" id="BMQA01000007">
    <property type="protein sequence ID" value="GGJ15474.1"/>
    <property type="molecule type" value="Genomic_DNA"/>
</dbReference>
<keyword evidence="3" id="KW-1185">Reference proteome</keyword>
<evidence type="ECO:0000313" key="3">
    <source>
        <dbReference type="Proteomes" id="UP000657574"/>
    </source>
</evidence>
<protein>
    <recommendedName>
        <fullName evidence="4">HTH cro/C1-type domain-containing protein</fullName>
    </recommendedName>
</protein>
<organism evidence="2 3">
    <name type="scientific">Streptomyces brasiliensis</name>
    <dbReference type="NCBI Taxonomy" id="1954"/>
    <lineage>
        <taxon>Bacteria</taxon>
        <taxon>Bacillati</taxon>
        <taxon>Actinomycetota</taxon>
        <taxon>Actinomycetes</taxon>
        <taxon>Kitasatosporales</taxon>
        <taxon>Streptomycetaceae</taxon>
        <taxon>Streptomyces</taxon>
    </lineage>
</organism>
<dbReference type="RefSeq" id="WP_229840293.1">
    <property type="nucleotide sequence ID" value="NZ_BMQA01000007.1"/>
</dbReference>
<comment type="caution">
    <text evidence="2">The sequence shown here is derived from an EMBL/GenBank/DDBJ whole genome shotgun (WGS) entry which is preliminary data.</text>
</comment>
<reference evidence="2" key="1">
    <citation type="journal article" date="2014" name="Int. J. Syst. Evol. Microbiol.">
        <title>Complete genome sequence of Corynebacterium casei LMG S-19264T (=DSM 44701T), isolated from a smear-ripened cheese.</title>
        <authorList>
            <consortium name="US DOE Joint Genome Institute (JGI-PGF)"/>
            <person name="Walter F."/>
            <person name="Albersmeier A."/>
            <person name="Kalinowski J."/>
            <person name="Ruckert C."/>
        </authorList>
    </citation>
    <scope>NUCLEOTIDE SEQUENCE</scope>
    <source>
        <strain evidence="2">JCM 3086</strain>
    </source>
</reference>
<gene>
    <name evidence="2" type="ORF">GCM10010121_027680</name>
</gene>
<dbReference type="PANTHER" id="PTHR35010:SF2">
    <property type="entry name" value="BLL4672 PROTEIN"/>
    <property type="match status" value="1"/>
</dbReference>
<evidence type="ECO:0008006" key="4">
    <source>
        <dbReference type="Google" id="ProtNLM"/>
    </source>
</evidence>